<protein>
    <submittedName>
        <fullName evidence="2">5120_t:CDS:1</fullName>
    </submittedName>
</protein>
<comment type="caution">
    <text evidence="2">The sequence shown here is derived from an EMBL/GenBank/DDBJ whole genome shotgun (WGS) entry which is preliminary data.</text>
</comment>
<dbReference type="OrthoDB" id="2421516at2759"/>
<evidence type="ECO:0000313" key="2">
    <source>
        <dbReference type="EMBL" id="CAG8553562.1"/>
    </source>
</evidence>
<evidence type="ECO:0000313" key="3">
    <source>
        <dbReference type="Proteomes" id="UP000789508"/>
    </source>
</evidence>
<dbReference type="Proteomes" id="UP000789508">
    <property type="component" value="Unassembled WGS sequence"/>
</dbReference>
<feature type="compositionally biased region" description="Polar residues" evidence="1">
    <location>
        <begin position="12"/>
        <end position="25"/>
    </location>
</feature>
<dbReference type="EMBL" id="CAJVPS010001890">
    <property type="protein sequence ID" value="CAG8553562.1"/>
    <property type="molecule type" value="Genomic_DNA"/>
</dbReference>
<keyword evidence="3" id="KW-1185">Reference proteome</keyword>
<dbReference type="AlphaFoldDB" id="A0A9N9B2P1"/>
<accession>A0A9N9B2P1</accession>
<reference evidence="2" key="1">
    <citation type="submission" date="2021-06" db="EMBL/GenBank/DDBJ databases">
        <authorList>
            <person name="Kallberg Y."/>
            <person name="Tangrot J."/>
            <person name="Rosling A."/>
        </authorList>
    </citation>
    <scope>NUCLEOTIDE SEQUENCE</scope>
    <source>
        <strain evidence="2">FL130A</strain>
    </source>
</reference>
<gene>
    <name evidence="2" type="ORF">ALEPTO_LOCUS5997</name>
</gene>
<organism evidence="2 3">
    <name type="scientific">Ambispora leptoticha</name>
    <dbReference type="NCBI Taxonomy" id="144679"/>
    <lineage>
        <taxon>Eukaryota</taxon>
        <taxon>Fungi</taxon>
        <taxon>Fungi incertae sedis</taxon>
        <taxon>Mucoromycota</taxon>
        <taxon>Glomeromycotina</taxon>
        <taxon>Glomeromycetes</taxon>
        <taxon>Archaeosporales</taxon>
        <taxon>Ambisporaceae</taxon>
        <taxon>Ambispora</taxon>
    </lineage>
</organism>
<proteinExistence type="predicted"/>
<evidence type="ECO:0000256" key="1">
    <source>
        <dbReference type="SAM" id="MobiDB-lite"/>
    </source>
</evidence>
<sequence>MHQLQRGDFISFNENPPTLQPSVQSMPPADPRIGSNSINSVSYQGKTIQIYKKISNGIEFYDNKRKWHGVKEEFQSEAIAEKTNGQVDMRISGNYTLTSLKLFRETTLAPKRSDKLDEKENAWLNLASTEASWPIASATIEGNPSKKKCAKENGLNVYLKEEYPNALIYEKVHVLVEKTCLVNGVIYCTTWWNS</sequence>
<feature type="region of interest" description="Disordered" evidence="1">
    <location>
        <begin position="1"/>
        <end position="38"/>
    </location>
</feature>
<name>A0A9N9B2P1_9GLOM</name>